<evidence type="ECO:0000256" key="3">
    <source>
        <dbReference type="SAM" id="SignalP"/>
    </source>
</evidence>
<dbReference type="Proteomes" id="UP000009047">
    <property type="component" value="Chromosome"/>
</dbReference>
<dbReference type="PROSITE" id="PS51257">
    <property type="entry name" value="PROKAR_LIPOPROTEIN"/>
    <property type="match status" value="1"/>
</dbReference>
<feature type="chain" id="PRO_5003150219" evidence="3">
    <location>
        <begin position="20"/>
        <end position="124"/>
    </location>
</feature>
<name>E1QIS3_DESB2</name>
<dbReference type="AlphaFoldDB" id="E1QIS3"/>
<keyword evidence="2" id="KW-1133">Transmembrane helix</keyword>
<evidence type="ECO:0000256" key="1">
    <source>
        <dbReference type="SAM" id="MobiDB-lite"/>
    </source>
</evidence>
<keyword evidence="5" id="KW-1185">Reference proteome</keyword>
<proteinExistence type="predicted"/>
<feature type="transmembrane region" description="Helical" evidence="2">
    <location>
        <begin position="43"/>
        <end position="66"/>
    </location>
</feature>
<evidence type="ECO:0000313" key="4">
    <source>
        <dbReference type="EMBL" id="ADK84496.1"/>
    </source>
</evidence>
<protein>
    <submittedName>
        <fullName evidence="4">Uncharacterized protein</fullName>
    </submittedName>
</protein>
<dbReference type="KEGG" id="dbr:Deba_1128"/>
<keyword evidence="2" id="KW-0472">Membrane</keyword>
<dbReference type="RefSeq" id="WP_013257950.1">
    <property type="nucleotide sequence ID" value="NC_014365.1"/>
</dbReference>
<sequence length="124" mass="13100">MGKAAVVCFAAMLSSYGCAVSAPRSGREAGPFLRGGEAAQAAQWLPLAVVIFVAGVALGVALVVWVRRWRLRRALRAGQGRAPAGELQNLQLSLMLLEKAAQGIRSRPAEKDRAAAAPPRLKIL</sequence>
<evidence type="ECO:0000313" key="5">
    <source>
        <dbReference type="Proteomes" id="UP000009047"/>
    </source>
</evidence>
<evidence type="ECO:0000256" key="2">
    <source>
        <dbReference type="SAM" id="Phobius"/>
    </source>
</evidence>
<gene>
    <name evidence="4" type="ordered locus">Deba_1128</name>
</gene>
<keyword evidence="2" id="KW-0812">Transmembrane</keyword>
<accession>E1QIS3</accession>
<keyword evidence="3" id="KW-0732">Signal</keyword>
<dbReference type="STRING" id="644282.Deba_1128"/>
<organism evidence="4 5">
    <name type="scientific">Desulfarculus baarsii (strain ATCC 33931 / DSM 2075 / LMG 7858 / VKM B-1802 / 2st14)</name>
    <dbReference type="NCBI Taxonomy" id="644282"/>
    <lineage>
        <taxon>Bacteria</taxon>
        <taxon>Pseudomonadati</taxon>
        <taxon>Thermodesulfobacteriota</taxon>
        <taxon>Desulfarculia</taxon>
        <taxon>Desulfarculales</taxon>
        <taxon>Desulfarculaceae</taxon>
        <taxon>Desulfarculus</taxon>
    </lineage>
</organism>
<feature type="signal peptide" evidence="3">
    <location>
        <begin position="1"/>
        <end position="19"/>
    </location>
</feature>
<dbReference type="EMBL" id="CP002085">
    <property type="protein sequence ID" value="ADK84496.1"/>
    <property type="molecule type" value="Genomic_DNA"/>
</dbReference>
<dbReference type="HOGENOM" id="CLU_2000204_0_0_7"/>
<feature type="region of interest" description="Disordered" evidence="1">
    <location>
        <begin position="104"/>
        <end position="124"/>
    </location>
</feature>
<reference evidence="4 5" key="1">
    <citation type="journal article" date="2010" name="Stand. Genomic Sci.">
        <title>Complete genome sequence of Desulfarculus baarsii type strain (2st14).</title>
        <authorList>
            <person name="Sun H."/>
            <person name="Spring S."/>
            <person name="Lapidus A."/>
            <person name="Davenport K."/>
            <person name="Del Rio T.G."/>
            <person name="Tice H."/>
            <person name="Nolan M."/>
            <person name="Copeland A."/>
            <person name="Cheng J.F."/>
            <person name="Lucas S."/>
            <person name="Tapia R."/>
            <person name="Goodwin L."/>
            <person name="Pitluck S."/>
            <person name="Ivanova N."/>
            <person name="Pagani I."/>
            <person name="Mavromatis K."/>
            <person name="Ovchinnikova G."/>
            <person name="Pati A."/>
            <person name="Chen A."/>
            <person name="Palaniappan K."/>
            <person name="Hauser L."/>
            <person name="Chang Y.J."/>
            <person name="Jeffries C.D."/>
            <person name="Detter J.C."/>
            <person name="Han C."/>
            <person name="Rohde M."/>
            <person name="Brambilla E."/>
            <person name="Goker M."/>
            <person name="Woyke T."/>
            <person name="Bristow J."/>
            <person name="Eisen J.A."/>
            <person name="Markowitz V."/>
            <person name="Hugenholtz P."/>
            <person name="Kyrpides N.C."/>
            <person name="Klenk H.P."/>
            <person name="Land M."/>
        </authorList>
    </citation>
    <scope>NUCLEOTIDE SEQUENCE [LARGE SCALE GENOMIC DNA]</scope>
    <source>
        <strain evidence="5">ATCC 33931 / DSM 2075 / LMG 7858 / VKM B-1802 / 2st14</strain>
    </source>
</reference>